<evidence type="ECO:0000313" key="2">
    <source>
        <dbReference type="Proteomes" id="UP001255601"/>
    </source>
</evidence>
<dbReference type="EMBL" id="JAVIZC010000003">
    <property type="protein sequence ID" value="MDR6104309.1"/>
    <property type="molecule type" value="Genomic_DNA"/>
</dbReference>
<organism evidence="1 2">
    <name type="scientific">Agrobacterium larrymoorei</name>
    <dbReference type="NCBI Taxonomy" id="160699"/>
    <lineage>
        <taxon>Bacteria</taxon>
        <taxon>Pseudomonadati</taxon>
        <taxon>Pseudomonadota</taxon>
        <taxon>Alphaproteobacteria</taxon>
        <taxon>Hyphomicrobiales</taxon>
        <taxon>Rhizobiaceae</taxon>
        <taxon>Rhizobium/Agrobacterium group</taxon>
        <taxon>Agrobacterium</taxon>
    </lineage>
</organism>
<dbReference type="AlphaFoldDB" id="A0AAJ2BF57"/>
<accession>A0AAJ2BF57</accession>
<comment type="caution">
    <text evidence="1">The sequence shown here is derived from an EMBL/GenBank/DDBJ whole genome shotgun (WGS) entry which is preliminary data.</text>
</comment>
<gene>
    <name evidence="1" type="ORF">QE369_004506</name>
</gene>
<name>A0AAJ2BF57_9HYPH</name>
<evidence type="ECO:0000313" key="1">
    <source>
        <dbReference type="EMBL" id="MDR6104309.1"/>
    </source>
</evidence>
<reference evidence="1" key="1">
    <citation type="submission" date="2023-08" db="EMBL/GenBank/DDBJ databases">
        <title>Functional and genomic diversity of the sorghum phyllosphere microbiome.</title>
        <authorList>
            <person name="Shade A."/>
        </authorList>
    </citation>
    <scope>NUCLEOTIDE SEQUENCE</scope>
    <source>
        <strain evidence="1">SORGH_AS_0974</strain>
    </source>
</reference>
<protein>
    <submittedName>
        <fullName evidence="1">Gamma-glutamylcysteine synthetase</fullName>
    </submittedName>
</protein>
<proteinExistence type="predicted"/>
<sequence length="41" mass="4848">MFLSPLEEVLAKKSTLAEDMLGLYHGRWQQSVLPVFEEYQY</sequence>
<dbReference type="Proteomes" id="UP001255601">
    <property type="component" value="Unassembled WGS sequence"/>
</dbReference>
<dbReference type="Gene3D" id="3.30.590.20">
    <property type="match status" value="1"/>
</dbReference>